<evidence type="ECO:0000256" key="2">
    <source>
        <dbReference type="SAM" id="SignalP"/>
    </source>
</evidence>
<feature type="chain" id="PRO_5039002923" evidence="2">
    <location>
        <begin position="22"/>
        <end position="230"/>
    </location>
</feature>
<sequence>MRPPWLAVAAAAAGLAVIVAAVAPAPRGPDAVGGGRDLFVAAPTAPHHDGTPDRLVPFAIGKDTCPHHREDDAGCGPADGPVFTLVLDDGTWFINTVAFDTRAVVPRRLVTRVRWEFNDPPRLPHAVIQYAAPAAAQVRTFVAADPDDPAPVRASWIKVTVLESVPAPGGDTMGAPWPGETVDGGTLRGAGPGEPFVVYGHRAADDTTTTADTAAGDMSGDPGTSHQEGR</sequence>
<protein>
    <submittedName>
        <fullName evidence="3">Uncharacterized protein</fullName>
    </submittedName>
</protein>
<name>A0A1S1NIC1_9MYCO</name>
<accession>A0A1S1NIC1</accession>
<dbReference type="AlphaFoldDB" id="A0A1S1NIC1"/>
<feature type="compositionally biased region" description="Low complexity" evidence="1">
    <location>
        <begin position="206"/>
        <end position="215"/>
    </location>
</feature>
<proteinExistence type="predicted"/>
<evidence type="ECO:0000313" key="3">
    <source>
        <dbReference type="EMBL" id="OHV03703.1"/>
    </source>
</evidence>
<feature type="signal peptide" evidence="2">
    <location>
        <begin position="1"/>
        <end position="21"/>
    </location>
</feature>
<comment type="caution">
    <text evidence="3">The sequence shown here is derived from an EMBL/GenBank/DDBJ whole genome shotgun (WGS) entry which is preliminary data.</text>
</comment>
<dbReference type="EMBL" id="MLQM01000066">
    <property type="protein sequence ID" value="OHV03703.1"/>
    <property type="molecule type" value="Genomic_DNA"/>
</dbReference>
<keyword evidence="4" id="KW-1185">Reference proteome</keyword>
<evidence type="ECO:0000256" key="1">
    <source>
        <dbReference type="SAM" id="MobiDB-lite"/>
    </source>
</evidence>
<organism evidence="3 4">
    <name type="scientific">Mycobacterium talmoniae</name>
    <dbReference type="NCBI Taxonomy" id="1858794"/>
    <lineage>
        <taxon>Bacteria</taxon>
        <taxon>Bacillati</taxon>
        <taxon>Actinomycetota</taxon>
        <taxon>Actinomycetes</taxon>
        <taxon>Mycobacteriales</taxon>
        <taxon>Mycobacteriaceae</taxon>
        <taxon>Mycobacterium</taxon>
    </lineage>
</organism>
<reference evidence="3 4" key="1">
    <citation type="submission" date="2016-10" db="EMBL/GenBank/DDBJ databases">
        <title>Genome sequence of Mycobacterium talmonii.</title>
        <authorList>
            <person name="Greninger A.L."/>
            <person name="Elliott B."/>
            <person name="Vasireddy S."/>
            <person name="Vasireddy R."/>
        </authorList>
    </citation>
    <scope>NUCLEOTIDE SEQUENCE [LARGE SCALE GENOMIC DNA]</scope>
    <source>
        <strain evidence="4">NE-TNMC-100812</strain>
    </source>
</reference>
<dbReference type="Proteomes" id="UP000179734">
    <property type="component" value="Unassembled WGS sequence"/>
</dbReference>
<evidence type="ECO:0000313" key="4">
    <source>
        <dbReference type="Proteomes" id="UP000179734"/>
    </source>
</evidence>
<gene>
    <name evidence="3" type="ORF">BKN37_13600</name>
</gene>
<keyword evidence="2" id="KW-0732">Signal</keyword>
<feature type="region of interest" description="Disordered" evidence="1">
    <location>
        <begin position="205"/>
        <end position="230"/>
    </location>
</feature>